<gene>
    <name evidence="2" type="ORF">D9756_007344</name>
</gene>
<evidence type="ECO:0000313" key="3">
    <source>
        <dbReference type="Proteomes" id="UP000559027"/>
    </source>
</evidence>
<evidence type="ECO:0000313" key="2">
    <source>
        <dbReference type="EMBL" id="KAF5354322.1"/>
    </source>
</evidence>
<proteinExistence type="predicted"/>
<feature type="region of interest" description="Disordered" evidence="1">
    <location>
        <begin position="238"/>
        <end position="268"/>
    </location>
</feature>
<dbReference type="OrthoDB" id="1099063at2759"/>
<protein>
    <submittedName>
        <fullName evidence="2">Uncharacterized protein</fullName>
    </submittedName>
</protein>
<dbReference type="Proteomes" id="UP000559027">
    <property type="component" value="Unassembled WGS sequence"/>
</dbReference>
<keyword evidence="3" id="KW-1185">Reference proteome</keyword>
<reference evidence="2 3" key="1">
    <citation type="journal article" date="2020" name="ISME J.">
        <title>Uncovering the hidden diversity of litter-decomposition mechanisms in mushroom-forming fungi.</title>
        <authorList>
            <person name="Floudas D."/>
            <person name="Bentzer J."/>
            <person name="Ahren D."/>
            <person name="Johansson T."/>
            <person name="Persson P."/>
            <person name="Tunlid A."/>
        </authorList>
    </citation>
    <scope>NUCLEOTIDE SEQUENCE [LARGE SCALE GENOMIC DNA]</scope>
    <source>
        <strain evidence="2 3">CBS 146.42</strain>
    </source>
</reference>
<name>A0A8H5D8R8_9AGAR</name>
<accession>A0A8H5D8R8</accession>
<evidence type="ECO:0000256" key="1">
    <source>
        <dbReference type="SAM" id="MobiDB-lite"/>
    </source>
</evidence>
<sequence>MLTRNALQKTYHSSAKSILRLGHQLRYASTASMTSARIPSVPGDNHNTAMVQDPGVMKGMEHRDLALGLRREQPPDSVTPNKKALGKKPKKDLGEEVELSDAEWEIRTGRALFVLQETLPEFFKIGLVTDFDKSTGAPVQPSSGLPLSLGPSANPLDFLQQSSHLQEERVDIGVESIYSPKVKLEYTPPTALPAPFPRTLHVEGLSLYHASASFMRHTMNALYSDLAVTLTKVSFHGPPSLPHKGSTGDGDLGTELMPRSEKKRQSREKSALVRFMVTGTARVSGGVGEWEVESTYIFSPISGLIHKQVINSIHPAPHQAVYDSLSKLLGFGWSSGSEHVGKGPAPGTMFNGSSK</sequence>
<dbReference type="AlphaFoldDB" id="A0A8H5D8R8"/>
<feature type="region of interest" description="Disordered" evidence="1">
    <location>
        <begin position="69"/>
        <end position="96"/>
    </location>
</feature>
<organism evidence="2 3">
    <name type="scientific">Leucocoprinus leucothites</name>
    <dbReference type="NCBI Taxonomy" id="201217"/>
    <lineage>
        <taxon>Eukaryota</taxon>
        <taxon>Fungi</taxon>
        <taxon>Dikarya</taxon>
        <taxon>Basidiomycota</taxon>
        <taxon>Agaricomycotina</taxon>
        <taxon>Agaricomycetes</taxon>
        <taxon>Agaricomycetidae</taxon>
        <taxon>Agaricales</taxon>
        <taxon>Agaricineae</taxon>
        <taxon>Agaricaceae</taxon>
        <taxon>Leucocoprinus</taxon>
    </lineage>
</organism>
<comment type="caution">
    <text evidence="2">The sequence shown here is derived from an EMBL/GenBank/DDBJ whole genome shotgun (WGS) entry which is preliminary data.</text>
</comment>
<dbReference type="EMBL" id="JAACJO010000009">
    <property type="protein sequence ID" value="KAF5354322.1"/>
    <property type="molecule type" value="Genomic_DNA"/>
</dbReference>